<dbReference type="RefSeq" id="WP_089247003.1">
    <property type="nucleotide sequence ID" value="NZ_FZOW01000007.1"/>
</dbReference>
<accession>A0A239IM50</accession>
<proteinExistence type="predicted"/>
<evidence type="ECO:0000313" key="2">
    <source>
        <dbReference type="Proteomes" id="UP000198327"/>
    </source>
</evidence>
<dbReference type="EMBL" id="FZOW01000007">
    <property type="protein sequence ID" value="SNS94629.1"/>
    <property type="molecule type" value="Genomic_DNA"/>
</dbReference>
<dbReference type="OrthoDB" id="4466709at2"/>
<dbReference type="AlphaFoldDB" id="A0A239IM50"/>
<gene>
    <name evidence="1" type="ORF">SAMN05421642_107124</name>
</gene>
<protein>
    <submittedName>
        <fullName evidence="1">Uncharacterized protein</fullName>
    </submittedName>
</protein>
<evidence type="ECO:0000313" key="1">
    <source>
        <dbReference type="EMBL" id="SNS94629.1"/>
    </source>
</evidence>
<organism evidence="1 2">
    <name type="scientific">Rhodococcoides kyotonense</name>
    <dbReference type="NCBI Taxonomy" id="398843"/>
    <lineage>
        <taxon>Bacteria</taxon>
        <taxon>Bacillati</taxon>
        <taxon>Actinomycetota</taxon>
        <taxon>Actinomycetes</taxon>
        <taxon>Mycobacteriales</taxon>
        <taxon>Nocardiaceae</taxon>
        <taxon>Rhodococcoides</taxon>
    </lineage>
</organism>
<dbReference type="Proteomes" id="UP000198327">
    <property type="component" value="Unassembled WGS sequence"/>
</dbReference>
<reference evidence="2" key="1">
    <citation type="submission" date="2017-06" db="EMBL/GenBank/DDBJ databases">
        <authorList>
            <person name="Varghese N."/>
            <person name="Submissions S."/>
        </authorList>
    </citation>
    <scope>NUCLEOTIDE SEQUENCE [LARGE SCALE GENOMIC DNA]</scope>
    <source>
        <strain evidence="2">JCM 23211</strain>
    </source>
</reference>
<name>A0A239IM50_9NOCA</name>
<sequence length="126" mass="13664">MSAPGDQLTNWQSLAAAAETGHLFLNAEAAATCSEACTTYIAKLEQHKASAMELVEVNGLGEFESGKDLRDKFSKKAFGGDNSLVDVLQSHIDVVGRMRIDFDKFFDATNQQDEMNAAALEQHGPK</sequence>
<keyword evidence="2" id="KW-1185">Reference proteome</keyword>